<feature type="transmembrane region" description="Helical" evidence="8">
    <location>
        <begin position="151"/>
        <end position="170"/>
    </location>
</feature>
<comment type="subcellular location">
    <subcellularLocation>
        <location evidence="1 8">Membrane</location>
        <topology evidence="1 8">Multi-pass membrane protein</topology>
    </subcellularLocation>
</comment>
<keyword evidence="10" id="KW-1185">Reference proteome</keyword>
<keyword evidence="5 8" id="KW-1133">Transmembrane helix</keyword>
<comment type="caution">
    <text evidence="9">The sequence shown here is derived from an EMBL/GenBank/DDBJ whole genome shotgun (WGS) entry which is preliminary data.</text>
</comment>
<feature type="transmembrane region" description="Helical" evidence="8">
    <location>
        <begin position="356"/>
        <end position="378"/>
    </location>
</feature>
<organism evidence="9 10">
    <name type="scientific">Zostera marina</name>
    <name type="common">Eelgrass</name>
    <dbReference type="NCBI Taxonomy" id="29655"/>
    <lineage>
        <taxon>Eukaryota</taxon>
        <taxon>Viridiplantae</taxon>
        <taxon>Streptophyta</taxon>
        <taxon>Embryophyta</taxon>
        <taxon>Tracheophyta</taxon>
        <taxon>Spermatophyta</taxon>
        <taxon>Magnoliopsida</taxon>
        <taxon>Liliopsida</taxon>
        <taxon>Zosteraceae</taxon>
        <taxon>Zostera</taxon>
    </lineage>
</organism>
<evidence type="ECO:0000256" key="8">
    <source>
        <dbReference type="RuleBase" id="RU362108"/>
    </source>
</evidence>
<evidence type="ECO:0000256" key="1">
    <source>
        <dbReference type="ARBA" id="ARBA00004141"/>
    </source>
</evidence>
<evidence type="ECO:0000256" key="5">
    <source>
        <dbReference type="ARBA" id="ARBA00022989"/>
    </source>
</evidence>
<keyword evidence="4 8" id="KW-0812">Transmembrane</keyword>
<dbReference type="Pfam" id="PF03547">
    <property type="entry name" value="Mem_trans"/>
    <property type="match status" value="1"/>
</dbReference>
<evidence type="ECO:0000256" key="7">
    <source>
        <dbReference type="ARBA" id="ARBA00023294"/>
    </source>
</evidence>
<accession>A0A0K9NPP6</accession>
<dbReference type="AlphaFoldDB" id="A0A0K9NPP6"/>
<dbReference type="GO" id="GO:0010329">
    <property type="term" value="F:auxin efflux transmembrane transporter activity"/>
    <property type="evidence" value="ECO:0000318"/>
    <property type="project" value="GO_Central"/>
</dbReference>
<dbReference type="Proteomes" id="UP000036987">
    <property type="component" value="Unassembled WGS sequence"/>
</dbReference>
<proteinExistence type="inferred from homology"/>
<reference evidence="10" key="1">
    <citation type="journal article" date="2016" name="Nature">
        <title>The genome of the seagrass Zostera marina reveals angiosperm adaptation to the sea.</title>
        <authorList>
            <person name="Olsen J.L."/>
            <person name="Rouze P."/>
            <person name="Verhelst B."/>
            <person name="Lin Y.-C."/>
            <person name="Bayer T."/>
            <person name="Collen J."/>
            <person name="Dattolo E."/>
            <person name="De Paoli E."/>
            <person name="Dittami S."/>
            <person name="Maumus F."/>
            <person name="Michel G."/>
            <person name="Kersting A."/>
            <person name="Lauritano C."/>
            <person name="Lohaus R."/>
            <person name="Toepel M."/>
            <person name="Tonon T."/>
            <person name="Vanneste K."/>
            <person name="Amirebrahimi M."/>
            <person name="Brakel J."/>
            <person name="Bostroem C."/>
            <person name="Chovatia M."/>
            <person name="Grimwood J."/>
            <person name="Jenkins J.W."/>
            <person name="Jueterbock A."/>
            <person name="Mraz A."/>
            <person name="Stam W.T."/>
            <person name="Tice H."/>
            <person name="Bornberg-Bauer E."/>
            <person name="Green P.J."/>
            <person name="Pearson G.A."/>
            <person name="Procaccini G."/>
            <person name="Duarte C.M."/>
            <person name="Schmutz J."/>
            <person name="Reusch T.B.H."/>
            <person name="Van de Peer Y."/>
        </authorList>
    </citation>
    <scope>NUCLEOTIDE SEQUENCE [LARGE SCALE GENOMIC DNA]</scope>
    <source>
        <strain evidence="10">cv. Finnish</strain>
    </source>
</reference>
<dbReference type="GO" id="GO:0005886">
    <property type="term" value="C:plasma membrane"/>
    <property type="evidence" value="ECO:0000318"/>
    <property type="project" value="GO_Central"/>
</dbReference>
<dbReference type="GO" id="GO:0005783">
    <property type="term" value="C:endoplasmic reticulum"/>
    <property type="evidence" value="ECO:0000318"/>
    <property type="project" value="GO_Central"/>
</dbReference>
<dbReference type="EMBL" id="LFYR01001898">
    <property type="protein sequence ID" value="KMZ58744.1"/>
    <property type="molecule type" value="Genomic_DNA"/>
</dbReference>
<dbReference type="NCBIfam" id="TIGR00946">
    <property type="entry name" value="2a69"/>
    <property type="match status" value="1"/>
</dbReference>
<evidence type="ECO:0000256" key="6">
    <source>
        <dbReference type="ARBA" id="ARBA00023136"/>
    </source>
</evidence>
<keyword evidence="3 8" id="KW-0813">Transport</keyword>
<feature type="transmembrane region" description="Helical" evidence="8">
    <location>
        <begin position="57"/>
        <end position="78"/>
    </location>
</feature>
<dbReference type="PANTHER" id="PTHR31752:SF2">
    <property type="entry name" value="AUXIN EFFLUX CARRIER COMPONENT 5"/>
    <property type="match status" value="1"/>
</dbReference>
<feature type="transmembrane region" description="Helical" evidence="8">
    <location>
        <begin position="385"/>
        <end position="407"/>
    </location>
</feature>
<protein>
    <recommendedName>
        <fullName evidence="8">Auxin efflux carrier component</fullName>
    </recommendedName>
</protein>
<feature type="transmembrane region" description="Helical" evidence="8">
    <location>
        <begin position="90"/>
        <end position="111"/>
    </location>
</feature>
<evidence type="ECO:0000256" key="2">
    <source>
        <dbReference type="ARBA" id="ARBA00009177"/>
    </source>
</evidence>
<dbReference type="PANTHER" id="PTHR31752">
    <property type="entry name" value="AUXIN EFFLUX CARRIER COMPONENT 1B-RELATED"/>
    <property type="match status" value="1"/>
</dbReference>
<feature type="transmembrane region" description="Helical" evidence="8">
    <location>
        <begin position="327"/>
        <end position="350"/>
    </location>
</feature>
<dbReference type="GO" id="GO:0010315">
    <property type="term" value="P:auxin export across the plasma membrane"/>
    <property type="evidence" value="ECO:0000318"/>
    <property type="project" value="GO_Central"/>
</dbReference>
<evidence type="ECO:0000256" key="3">
    <source>
        <dbReference type="ARBA" id="ARBA00022448"/>
    </source>
</evidence>
<dbReference type="OrthoDB" id="2133778at2759"/>
<keyword evidence="6 8" id="KW-0472">Membrane</keyword>
<feature type="transmembrane region" description="Helical" evidence="8">
    <location>
        <begin position="295"/>
        <end position="315"/>
    </location>
</feature>
<feature type="transmembrane region" description="Helical" evidence="8">
    <location>
        <begin position="182"/>
        <end position="202"/>
    </location>
</feature>
<feature type="transmembrane region" description="Helical" evidence="8">
    <location>
        <begin position="117"/>
        <end position="139"/>
    </location>
</feature>
<dbReference type="InterPro" id="IPR014024">
    <property type="entry name" value="Auxin_eff_plant"/>
</dbReference>
<comment type="similarity">
    <text evidence="2 8">Belongs to the auxin efflux carrier (TC 2.A.69.1) family.</text>
</comment>
<gene>
    <name evidence="9" type="ORF">ZOSMA_74G00880</name>
</gene>
<evidence type="ECO:0000313" key="10">
    <source>
        <dbReference type="Proteomes" id="UP000036987"/>
    </source>
</evidence>
<dbReference type="InterPro" id="IPR004776">
    <property type="entry name" value="Mem_transp_PIN-like"/>
</dbReference>
<dbReference type="GO" id="GO:0009734">
    <property type="term" value="P:auxin-activated signaling pathway"/>
    <property type="evidence" value="ECO:0007669"/>
    <property type="project" value="UniProtKB-UniRule"/>
</dbReference>
<dbReference type="OMA" id="FWANCSS"/>
<dbReference type="InterPro" id="IPR051107">
    <property type="entry name" value="Auxin_Efflux_Carrier"/>
</dbReference>
<sequence>MSSDASAMSNSNALVLFPNTSSNSSMSCSASLHQLPPMPPPKSTPPLQTKMIEWDDVYKVIEAVMPLYVAILMGYLSVRLWKIFTPVQCEAINLFVSFFTQPFFTLEFTLHTDPFSMNFPIIAADAISKVIIVAVLFAWAKFAAKGSYEWAITNFSLANLTSPLIVGVPMVRSMYGQFAQEIVVQLSVVQSLVWLTLLLFVLELRKSNNEVTPFSPTNDSSSSIDDGSKTLNDIEKIVASEDLNVEKPLVCALMKRVMRKLMVNPNSYACFIDIIWACIAKRYNFEMPKIIEECVLILSKAGLGMSMFSLGLFMGSQKKLVACGASLFFHGLALKFVVGPIAMAIGSFLVGLRGDLLRIAIIQAVVPLSTTSFIYAHAYGLHPQVLSTAIIFGMFTCLPIFMAYYFILKLVP</sequence>
<name>A0A0K9NPP6_ZOSMR</name>
<evidence type="ECO:0000313" key="9">
    <source>
        <dbReference type="EMBL" id="KMZ58744.1"/>
    </source>
</evidence>
<keyword evidence="7 8" id="KW-0927">Auxin signaling pathway</keyword>
<comment type="function">
    <text evidence="8">May act as a component of the auxin efflux carrier.</text>
</comment>
<dbReference type="GO" id="GO:0009926">
    <property type="term" value="P:auxin polar transport"/>
    <property type="evidence" value="ECO:0000318"/>
    <property type="project" value="GO_Central"/>
</dbReference>
<evidence type="ECO:0000256" key="4">
    <source>
        <dbReference type="ARBA" id="ARBA00022692"/>
    </source>
</evidence>
<feature type="transmembrane region" description="Helical" evidence="8">
    <location>
        <begin position="263"/>
        <end position="283"/>
    </location>
</feature>